<dbReference type="EMBL" id="BTGD01000025">
    <property type="protein sequence ID" value="GMM59038.1"/>
    <property type="molecule type" value="Genomic_DNA"/>
</dbReference>
<evidence type="ECO:0000313" key="2">
    <source>
        <dbReference type="Proteomes" id="UP001377567"/>
    </source>
</evidence>
<dbReference type="Proteomes" id="UP001377567">
    <property type="component" value="Unassembled WGS sequence"/>
</dbReference>
<name>A0AAV5SB79_MAUHU</name>
<comment type="caution">
    <text evidence="1">The sequence shown here is derived from an EMBL/GenBank/DDBJ whole genome shotgun (WGS) entry which is preliminary data.</text>
</comment>
<protein>
    <submittedName>
        <fullName evidence="1">Uncharacterized protein</fullName>
    </submittedName>
</protein>
<dbReference type="AlphaFoldDB" id="A0AAV5SB79"/>
<accession>A0AAV5SB79</accession>
<keyword evidence="2" id="KW-1185">Reference proteome</keyword>
<gene>
    <name evidence="1" type="ORF">DAKH74_056550</name>
</gene>
<reference evidence="1 2" key="1">
    <citation type="journal article" date="2023" name="Elife">
        <title>Identification of key yeast species and microbe-microbe interactions impacting larval growth of Drosophila in the wild.</title>
        <authorList>
            <person name="Mure A."/>
            <person name="Sugiura Y."/>
            <person name="Maeda R."/>
            <person name="Honda K."/>
            <person name="Sakurai N."/>
            <person name="Takahashi Y."/>
            <person name="Watada M."/>
            <person name="Katoh T."/>
            <person name="Gotoh A."/>
            <person name="Gotoh Y."/>
            <person name="Taniguchi I."/>
            <person name="Nakamura K."/>
            <person name="Hayashi T."/>
            <person name="Katayama T."/>
            <person name="Uemura T."/>
            <person name="Hattori Y."/>
        </authorList>
    </citation>
    <scope>NUCLEOTIDE SEQUENCE [LARGE SCALE GENOMIC DNA]</scope>
    <source>
        <strain evidence="1 2">KH-74</strain>
    </source>
</reference>
<evidence type="ECO:0000313" key="1">
    <source>
        <dbReference type="EMBL" id="GMM59038.1"/>
    </source>
</evidence>
<organism evidence="1 2">
    <name type="scientific">Maudiozyma humilis</name>
    <name type="common">Sour dough yeast</name>
    <name type="synonym">Kazachstania humilis</name>
    <dbReference type="NCBI Taxonomy" id="51915"/>
    <lineage>
        <taxon>Eukaryota</taxon>
        <taxon>Fungi</taxon>
        <taxon>Dikarya</taxon>
        <taxon>Ascomycota</taxon>
        <taxon>Saccharomycotina</taxon>
        <taxon>Saccharomycetes</taxon>
        <taxon>Saccharomycetales</taxon>
        <taxon>Saccharomycetaceae</taxon>
        <taxon>Maudiozyma</taxon>
    </lineage>
</organism>
<proteinExistence type="predicted"/>
<sequence length="94" mass="10541">MRRKVSLQMPPPHLFSGARFTDDTNSYGFTCRPVKTYEIRQSKYSQDESGSELLAGVLAPIFPNDPKERGSTVECECDFASQDAQVETSTHHLT</sequence>